<dbReference type="Proteomes" id="UP001303564">
    <property type="component" value="Chromosome"/>
</dbReference>
<evidence type="ECO:0000256" key="12">
    <source>
        <dbReference type="ARBA" id="ARBA00048451"/>
    </source>
</evidence>
<comment type="cofactor">
    <cofactor evidence="1">
        <name>Mg(2+)</name>
        <dbReference type="ChEBI" id="CHEBI:18420"/>
    </cofactor>
</comment>
<gene>
    <name evidence="13" type="ORF">BGL52_12555</name>
    <name evidence="14" type="ORF">RWA16_12330</name>
</gene>
<organism evidence="13 15">
    <name type="scientific">Lacticaseibacillus casei</name>
    <name type="common">Lactobacillus casei</name>
    <dbReference type="NCBI Taxonomy" id="1582"/>
    <lineage>
        <taxon>Bacteria</taxon>
        <taxon>Bacillati</taxon>
        <taxon>Bacillota</taxon>
        <taxon>Bacilli</taxon>
        <taxon>Lactobacillales</taxon>
        <taxon>Lactobacillaceae</taxon>
        <taxon>Lacticaseibacillus</taxon>
    </lineage>
</organism>
<evidence type="ECO:0000256" key="9">
    <source>
        <dbReference type="ARBA" id="ARBA00022842"/>
    </source>
</evidence>
<keyword evidence="8" id="KW-0067">ATP-binding</keyword>
<accession>A0AAN1F0I2</accession>
<evidence type="ECO:0000256" key="8">
    <source>
        <dbReference type="ARBA" id="ARBA00022840"/>
    </source>
</evidence>
<evidence type="ECO:0000256" key="5">
    <source>
        <dbReference type="ARBA" id="ARBA00022741"/>
    </source>
</evidence>
<dbReference type="CDD" id="cd24067">
    <property type="entry name" value="ASKHA_NBD_ROK_BsFRK-like"/>
    <property type="match status" value="1"/>
</dbReference>
<evidence type="ECO:0000313" key="13">
    <source>
        <dbReference type="EMBL" id="ARY92536.1"/>
    </source>
</evidence>
<evidence type="ECO:0000256" key="2">
    <source>
        <dbReference type="ARBA" id="ARBA00006479"/>
    </source>
</evidence>
<evidence type="ECO:0000256" key="10">
    <source>
        <dbReference type="ARBA" id="ARBA00023277"/>
    </source>
</evidence>
<dbReference type="Pfam" id="PF00480">
    <property type="entry name" value="ROK"/>
    <property type="match status" value="1"/>
</dbReference>
<sequence>MTAYGSIEAGGTKFVLAVADEKLRIVKRKQIKTSTPPETLQDCIDFFTEYPVDALGIGSFGPADIIVGSPRYGHILNTPKPGWTNTDIVGAIENAHHVPVFFTTDVNASAYGEYMSWQNEGIKSLVYFTIGTGIGGGAIQNGHFIGGMAHLEMGHTAVRAFPGDDFEGVCPYHGNRCFEGMASGPAIAARTGIPGEQLDRSNPVFRLISYYVAQLTFDAYLNLAPAKIVIGGSVVSETELPQIYEDFNGLNAGYVNTPALSDLIVLSRVPNNGSATMGDFALAKQMLASAHALK</sequence>
<evidence type="ECO:0000256" key="3">
    <source>
        <dbReference type="ARBA" id="ARBA00022679"/>
    </source>
</evidence>
<proteinExistence type="inferred from homology"/>
<dbReference type="EMBL" id="CP017065">
    <property type="protein sequence ID" value="ARY92536.1"/>
    <property type="molecule type" value="Genomic_DNA"/>
</dbReference>
<evidence type="ECO:0000313" key="16">
    <source>
        <dbReference type="Proteomes" id="UP001303564"/>
    </source>
</evidence>
<dbReference type="PANTHER" id="PTHR42742">
    <property type="entry name" value="TRANSCRIPTIONAL REPRESSOR MPRA"/>
    <property type="match status" value="1"/>
</dbReference>
<dbReference type="EMBL" id="CP136128">
    <property type="protein sequence ID" value="WNX27170.1"/>
    <property type="molecule type" value="Genomic_DNA"/>
</dbReference>
<keyword evidence="6" id="KW-0418">Kinase</keyword>
<keyword evidence="4" id="KW-0479">Metal-binding</keyword>
<reference evidence="13 15" key="1">
    <citation type="journal article" date="2017" name="Front. Immunol.">
        <title>Complete Genome Sequence of Lactobacillus casei LC5, a Potential Probiotics for Atopic Dermatitis.</title>
        <authorList>
            <person name="Kang J."/>
            <person name="Chung W.H."/>
            <person name="Lim T.J."/>
            <person name="Whon T.W."/>
            <person name="Lim S."/>
            <person name="Nam Y.D."/>
        </authorList>
    </citation>
    <scope>NUCLEOTIDE SEQUENCE [LARGE SCALE GENOMIC DNA]</scope>
    <source>
        <strain evidence="13 15">LC5</strain>
    </source>
</reference>
<keyword evidence="16" id="KW-1185">Reference proteome</keyword>
<evidence type="ECO:0000256" key="11">
    <source>
        <dbReference type="ARBA" id="ARBA00038887"/>
    </source>
</evidence>
<protein>
    <recommendedName>
        <fullName evidence="11">fructokinase</fullName>
        <ecNumber evidence="11">2.7.1.4</ecNumber>
    </recommendedName>
</protein>
<comment type="catalytic activity">
    <reaction evidence="12">
        <text>D-fructose + ATP = D-fructose 6-phosphate + ADP + H(+)</text>
        <dbReference type="Rhea" id="RHEA:16125"/>
        <dbReference type="ChEBI" id="CHEBI:15378"/>
        <dbReference type="ChEBI" id="CHEBI:30616"/>
        <dbReference type="ChEBI" id="CHEBI:37721"/>
        <dbReference type="ChEBI" id="CHEBI:61527"/>
        <dbReference type="ChEBI" id="CHEBI:456216"/>
        <dbReference type="EC" id="2.7.1.4"/>
    </reaction>
</comment>
<dbReference type="GO" id="GO:0008865">
    <property type="term" value="F:fructokinase activity"/>
    <property type="evidence" value="ECO:0007669"/>
    <property type="project" value="UniProtKB-EC"/>
</dbReference>
<dbReference type="SUPFAM" id="SSF53067">
    <property type="entry name" value="Actin-like ATPase domain"/>
    <property type="match status" value="1"/>
</dbReference>
<dbReference type="InterPro" id="IPR043129">
    <property type="entry name" value="ATPase_NBD"/>
</dbReference>
<dbReference type="InterPro" id="IPR051804">
    <property type="entry name" value="Carb_Metab_Reg_Kinase/Isom"/>
</dbReference>
<keyword evidence="5" id="KW-0547">Nucleotide-binding</keyword>
<evidence type="ECO:0000256" key="1">
    <source>
        <dbReference type="ARBA" id="ARBA00001946"/>
    </source>
</evidence>
<reference evidence="14 16" key="2">
    <citation type="submission" date="2023-09" db="EMBL/GenBank/DDBJ databases">
        <title>Genomic characteristic of L. casei group strains isolated from clinical sources.</title>
        <authorList>
            <person name="Jarocki P."/>
        </authorList>
    </citation>
    <scope>NUCLEOTIDE SEQUENCE [LARGE SCALE GENOMIC DNA]</scope>
    <source>
        <strain evidence="14 16">LMG 24099</strain>
    </source>
</reference>
<evidence type="ECO:0000256" key="4">
    <source>
        <dbReference type="ARBA" id="ARBA00022723"/>
    </source>
</evidence>
<keyword evidence="3" id="KW-0808">Transferase</keyword>
<evidence type="ECO:0000256" key="6">
    <source>
        <dbReference type="ARBA" id="ARBA00022777"/>
    </source>
</evidence>
<dbReference type="AlphaFoldDB" id="A0AAN1F0I2"/>
<evidence type="ECO:0000313" key="15">
    <source>
        <dbReference type="Proteomes" id="UP000195609"/>
    </source>
</evidence>
<dbReference type="Gene3D" id="3.30.420.40">
    <property type="match status" value="2"/>
</dbReference>
<dbReference type="GO" id="GO:0005524">
    <property type="term" value="F:ATP binding"/>
    <property type="evidence" value="ECO:0007669"/>
    <property type="project" value="UniProtKB-KW"/>
</dbReference>
<evidence type="ECO:0000256" key="7">
    <source>
        <dbReference type="ARBA" id="ARBA00022833"/>
    </source>
</evidence>
<dbReference type="Proteomes" id="UP000195609">
    <property type="component" value="Chromosome"/>
</dbReference>
<keyword evidence="9" id="KW-0460">Magnesium</keyword>
<dbReference type="EC" id="2.7.1.4" evidence="11"/>
<dbReference type="FunFam" id="3.30.420.40:FF:000153">
    <property type="entry name" value="Putative fructokinase"/>
    <property type="match status" value="1"/>
</dbReference>
<dbReference type="PANTHER" id="PTHR42742:SF3">
    <property type="entry name" value="FRUCTOKINASE"/>
    <property type="match status" value="1"/>
</dbReference>
<keyword evidence="7" id="KW-0862">Zinc</keyword>
<keyword evidence="10" id="KW-0119">Carbohydrate metabolism</keyword>
<dbReference type="InterPro" id="IPR000600">
    <property type="entry name" value="ROK"/>
</dbReference>
<name>A0AAN1F0I2_LACCA</name>
<dbReference type="GO" id="GO:0046872">
    <property type="term" value="F:metal ion binding"/>
    <property type="evidence" value="ECO:0007669"/>
    <property type="project" value="UniProtKB-KW"/>
</dbReference>
<comment type="similarity">
    <text evidence="2">Belongs to the ROK (NagC/XylR) family.</text>
</comment>
<dbReference type="RefSeq" id="WP_087912875.1">
    <property type="nucleotide sequence ID" value="NZ_CP017065.1"/>
</dbReference>
<evidence type="ECO:0000313" key="14">
    <source>
        <dbReference type="EMBL" id="WNX27170.1"/>
    </source>
</evidence>